<feature type="compositionally biased region" description="Polar residues" evidence="1">
    <location>
        <begin position="158"/>
        <end position="167"/>
    </location>
</feature>
<proteinExistence type="predicted"/>
<feature type="compositionally biased region" description="Polar residues" evidence="1">
    <location>
        <begin position="176"/>
        <end position="186"/>
    </location>
</feature>
<dbReference type="PROSITE" id="PS50181">
    <property type="entry name" value="FBOX"/>
    <property type="match status" value="1"/>
</dbReference>
<feature type="compositionally biased region" description="Basic and acidic residues" evidence="1">
    <location>
        <begin position="189"/>
        <end position="200"/>
    </location>
</feature>
<dbReference type="SMART" id="SM00256">
    <property type="entry name" value="FBOX"/>
    <property type="match status" value="1"/>
</dbReference>
<dbReference type="OrthoDB" id="6419443at2759"/>
<dbReference type="GO" id="GO:0016757">
    <property type="term" value="F:glycosyltransferase activity"/>
    <property type="evidence" value="ECO:0007669"/>
    <property type="project" value="UniProtKB-KW"/>
</dbReference>
<name>A0A8H6XFS6_9AGAR</name>
<keyword evidence="3" id="KW-0808">Transferase</keyword>
<comment type="caution">
    <text evidence="3">The sequence shown here is derived from an EMBL/GenBank/DDBJ whole genome shotgun (WGS) entry which is preliminary data.</text>
</comment>
<dbReference type="Proteomes" id="UP000620124">
    <property type="component" value="Unassembled WGS sequence"/>
</dbReference>
<dbReference type="Gene3D" id="1.20.1280.50">
    <property type="match status" value="1"/>
</dbReference>
<gene>
    <name evidence="3" type="ORF">MVEN_01945100</name>
</gene>
<dbReference type="InterPro" id="IPR001810">
    <property type="entry name" value="F-box_dom"/>
</dbReference>
<keyword evidence="4" id="KW-1185">Reference proteome</keyword>
<evidence type="ECO:0000313" key="4">
    <source>
        <dbReference type="Proteomes" id="UP000620124"/>
    </source>
</evidence>
<feature type="region of interest" description="Disordered" evidence="1">
    <location>
        <begin position="158"/>
        <end position="245"/>
    </location>
</feature>
<dbReference type="InterPro" id="IPR036047">
    <property type="entry name" value="F-box-like_dom_sf"/>
</dbReference>
<feature type="region of interest" description="Disordered" evidence="1">
    <location>
        <begin position="48"/>
        <end position="72"/>
    </location>
</feature>
<dbReference type="Pfam" id="PF12937">
    <property type="entry name" value="F-box-like"/>
    <property type="match status" value="1"/>
</dbReference>
<evidence type="ECO:0000256" key="1">
    <source>
        <dbReference type="SAM" id="MobiDB-lite"/>
    </source>
</evidence>
<evidence type="ECO:0000259" key="2">
    <source>
        <dbReference type="PROSITE" id="PS50181"/>
    </source>
</evidence>
<dbReference type="EMBL" id="JACAZI010000019">
    <property type="protein sequence ID" value="KAF7340262.1"/>
    <property type="molecule type" value="Genomic_DNA"/>
</dbReference>
<organism evidence="3 4">
    <name type="scientific">Mycena venus</name>
    <dbReference type="NCBI Taxonomy" id="2733690"/>
    <lineage>
        <taxon>Eukaryota</taxon>
        <taxon>Fungi</taxon>
        <taxon>Dikarya</taxon>
        <taxon>Basidiomycota</taxon>
        <taxon>Agaricomycotina</taxon>
        <taxon>Agaricomycetes</taxon>
        <taxon>Agaricomycetidae</taxon>
        <taxon>Agaricales</taxon>
        <taxon>Marasmiineae</taxon>
        <taxon>Mycenaceae</taxon>
        <taxon>Mycena</taxon>
    </lineage>
</organism>
<dbReference type="AlphaFoldDB" id="A0A8H6XFS6"/>
<dbReference type="SUPFAM" id="SSF81383">
    <property type="entry name" value="F-box domain"/>
    <property type="match status" value="1"/>
</dbReference>
<evidence type="ECO:0000313" key="3">
    <source>
        <dbReference type="EMBL" id="KAF7340262.1"/>
    </source>
</evidence>
<accession>A0A8H6XFS6</accession>
<keyword evidence="3" id="KW-0328">Glycosyltransferase</keyword>
<reference evidence="3" key="1">
    <citation type="submission" date="2020-05" db="EMBL/GenBank/DDBJ databases">
        <title>Mycena genomes resolve the evolution of fungal bioluminescence.</title>
        <authorList>
            <person name="Tsai I.J."/>
        </authorList>
    </citation>
    <scope>NUCLEOTIDE SEQUENCE</scope>
    <source>
        <strain evidence="3">CCC161011</strain>
    </source>
</reference>
<feature type="domain" description="F-box" evidence="2">
    <location>
        <begin position="80"/>
        <end position="130"/>
    </location>
</feature>
<feature type="compositionally biased region" description="Basic and acidic residues" evidence="1">
    <location>
        <begin position="208"/>
        <end position="237"/>
    </location>
</feature>
<sequence length="245" mass="27343">MSLLQDVLRSHVPDSAVLEKRLNKVANKAAHGSSSDESDDELVNVVSLPGTPARTRPPSPTRNGAAARPIPGPLHLSSRRDLLKALPTEISQRIFRELSLKDLAKCALVSKKWSRSQTINYIWFQHYRHENFHDDSLPAGKWTKRESKQNWRVMHLQNTAGQRSPTGANGFARASGYTSPLKSGAQTPRELKEEKWRQEAEATAPGKLEMRSMYKELGGRKSKEKSKWGSSGVRDKGGWSGDGDY</sequence>
<protein>
    <submittedName>
        <fullName evidence="3">Dolichol-phosphate mannosyltransferase subunit 1</fullName>
    </submittedName>
</protein>